<gene>
    <name evidence="2" type="ORF">CAL65_04050</name>
</gene>
<dbReference type="SUPFAM" id="SSF52777">
    <property type="entry name" value="CoA-dependent acyltransferases"/>
    <property type="match status" value="2"/>
</dbReference>
<comment type="caution">
    <text evidence="2">The sequence shown here is derived from an EMBL/GenBank/DDBJ whole genome shotgun (WGS) entry which is preliminary data.</text>
</comment>
<evidence type="ECO:0000313" key="3">
    <source>
        <dbReference type="Proteomes" id="UP000256763"/>
    </source>
</evidence>
<feature type="domain" description="Condensation" evidence="1">
    <location>
        <begin position="13"/>
        <end position="130"/>
    </location>
</feature>
<dbReference type="RefSeq" id="WP_116302623.1">
    <property type="nucleotide sequence ID" value="NZ_NFZV01000012.1"/>
</dbReference>
<keyword evidence="3" id="KW-1185">Reference proteome</keyword>
<dbReference type="AlphaFoldDB" id="A0A3E0X208"/>
<dbReference type="InterPro" id="IPR001242">
    <property type="entry name" value="Condensation_dom"/>
</dbReference>
<dbReference type="Pfam" id="PF00668">
    <property type="entry name" value="Condensation"/>
    <property type="match status" value="1"/>
</dbReference>
<dbReference type="InterPro" id="IPR023213">
    <property type="entry name" value="CAT-like_dom_sf"/>
</dbReference>
<reference evidence="3" key="1">
    <citation type="submission" date="2017-05" db="EMBL/GenBank/DDBJ databases">
        <authorList>
            <person name="Sharma S."/>
            <person name="Sidhu C."/>
            <person name="Pinnaka A.K."/>
        </authorList>
    </citation>
    <scope>NUCLEOTIDE SEQUENCE [LARGE SCALE GENOMIC DNA]</scope>
    <source>
        <strain evidence="3">AK93</strain>
    </source>
</reference>
<dbReference type="GO" id="GO:0003824">
    <property type="term" value="F:catalytic activity"/>
    <property type="evidence" value="ECO:0007669"/>
    <property type="project" value="InterPro"/>
</dbReference>
<dbReference type="Gene3D" id="3.30.559.30">
    <property type="entry name" value="Nonribosomal peptide synthetase, condensation domain"/>
    <property type="match status" value="1"/>
</dbReference>
<dbReference type="Gene3D" id="3.30.559.10">
    <property type="entry name" value="Chloramphenicol acetyltransferase-like domain"/>
    <property type="match status" value="1"/>
</dbReference>
<evidence type="ECO:0000259" key="1">
    <source>
        <dbReference type="Pfam" id="PF00668"/>
    </source>
</evidence>
<proteinExistence type="predicted"/>
<organism evidence="2 3">
    <name type="scientific">Alkalilimnicola ehrlichii</name>
    <dbReference type="NCBI Taxonomy" id="351052"/>
    <lineage>
        <taxon>Bacteria</taxon>
        <taxon>Pseudomonadati</taxon>
        <taxon>Pseudomonadota</taxon>
        <taxon>Gammaproteobacteria</taxon>
        <taxon>Chromatiales</taxon>
        <taxon>Ectothiorhodospiraceae</taxon>
        <taxon>Alkalilimnicola</taxon>
    </lineage>
</organism>
<dbReference type="EMBL" id="NFZW01000003">
    <property type="protein sequence ID" value="RFA38530.1"/>
    <property type="molecule type" value="Genomic_DNA"/>
</dbReference>
<protein>
    <recommendedName>
        <fullName evidence="1">Condensation domain-containing protein</fullName>
    </recommendedName>
</protein>
<name>A0A3E0X208_9GAMM</name>
<sequence length="156" mass="18397">MADFEVCASIRSNDRLRIHFSFDLLVGDAWCFRMLIDEWARVYDDLEGGRKPPEELRYRDYALALESLEGTPLYERDLAYWRKQLETLPPAPQLPMVQSLSGLTEVRSQHWSIRLNKTEWANLKRKLARERLTASGFLRRPYPKLLRCGIRNQATR</sequence>
<dbReference type="Proteomes" id="UP000256763">
    <property type="component" value="Unassembled WGS sequence"/>
</dbReference>
<accession>A0A3E0X208</accession>
<evidence type="ECO:0000313" key="2">
    <source>
        <dbReference type="EMBL" id="RFA38530.1"/>
    </source>
</evidence>